<dbReference type="InterPro" id="IPR042178">
    <property type="entry name" value="Serpin_sf_1"/>
</dbReference>
<dbReference type="Pfam" id="PF00079">
    <property type="entry name" value="Serpin"/>
    <property type="match status" value="1"/>
</dbReference>
<dbReference type="InterPro" id="IPR000215">
    <property type="entry name" value="Serpin_fam"/>
</dbReference>
<reference evidence="3 4" key="1">
    <citation type="submission" date="2020-04" db="EMBL/GenBank/DDBJ databases">
        <title>Advantages and limits of metagenomic assembly and binning of a giant virus.</title>
        <authorList>
            <person name="Schulz F."/>
            <person name="Andreani J."/>
            <person name="Francis R."/>
            <person name="Boudjemaa H."/>
            <person name="Bou Khalil J.Y."/>
            <person name="Lee J."/>
            <person name="La Scola B."/>
            <person name="Woyke T."/>
        </authorList>
    </citation>
    <scope>NUCLEOTIDE SEQUENCE [LARGE SCALE GENOMIC DNA]</scope>
    <source>
        <strain evidence="3 4">FV1/VV64</strain>
    </source>
</reference>
<keyword evidence="4" id="KW-1185">Reference proteome</keyword>
<comment type="similarity">
    <text evidence="1">Belongs to the serpin family.</text>
</comment>
<organism evidence="3 4">
    <name type="scientific">Fadolivirus FV1/VV64</name>
    <dbReference type="NCBI Taxonomy" id="3070911"/>
    <lineage>
        <taxon>Viruses</taxon>
        <taxon>Varidnaviria</taxon>
        <taxon>Bamfordvirae</taxon>
        <taxon>Nucleocytoviricota</taxon>
        <taxon>Megaviricetes</taxon>
        <taxon>Imitervirales</taxon>
        <taxon>Mimiviridae</taxon>
        <taxon>Klosneuvirinae</taxon>
        <taxon>Fadolivirus</taxon>
        <taxon>Fadolivirus algeromassiliense</taxon>
    </lineage>
</organism>
<proteinExistence type="inferred from homology"/>
<protein>
    <submittedName>
        <fullName evidence="3">Serpin family protein</fullName>
    </submittedName>
</protein>
<dbReference type="InterPro" id="IPR023796">
    <property type="entry name" value="Serpin_dom"/>
</dbReference>
<evidence type="ECO:0000256" key="1">
    <source>
        <dbReference type="RuleBase" id="RU000411"/>
    </source>
</evidence>
<dbReference type="GO" id="GO:0004867">
    <property type="term" value="F:serine-type endopeptidase inhibitor activity"/>
    <property type="evidence" value="ECO:0007669"/>
    <property type="project" value="InterPro"/>
</dbReference>
<dbReference type="GO" id="GO:0005615">
    <property type="term" value="C:extracellular space"/>
    <property type="evidence" value="ECO:0007669"/>
    <property type="project" value="InterPro"/>
</dbReference>
<evidence type="ECO:0000313" key="3">
    <source>
        <dbReference type="EMBL" id="QKF93965.1"/>
    </source>
</evidence>
<name>A0A7D3QU94_9VIRU</name>
<dbReference type="InterPro" id="IPR036186">
    <property type="entry name" value="Serpin_sf"/>
</dbReference>
<dbReference type="SUPFAM" id="SSF56574">
    <property type="entry name" value="Serpins"/>
    <property type="match status" value="1"/>
</dbReference>
<dbReference type="CDD" id="cd00172">
    <property type="entry name" value="serpin"/>
    <property type="match status" value="1"/>
</dbReference>
<dbReference type="Proteomes" id="UP001162001">
    <property type="component" value="Segment"/>
</dbReference>
<gene>
    <name evidence="3" type="ORF">Fadolivirus_1_507</name>
</gene>
<sequence length="499" mass="58220">MLRNKENYDDDMHQFNVQRRMMERNFGLEDDNKPKNGFVPFSRYDDRLKDIGEITGDSLDSTFLEKGMPFRPKTFTSSDRYAFDETQNGYLDFNLYDTKSDIRVSYFDPYNTQSSATMSYSSLNDESKILNKLEHTNNEAMLSEIINVFSLDFMLKFSEHIKSKKSLILSPFSILQAFCLLYFGSKGNTEKELRDYFSLPDKKTTFNSLYKITNLMTNSNVFNKMNLLCVPNYVMVNDAYLSYINRLGNIIKVDLKNINNETSRINNLISKSTNGMINNIIQPAMLSQSLITLINTIYFYSKWKNQFNPSYTRQEPFYGINKLMVNMMSQNDKTHRYFEDDINQVLEMDYVDGQFCMGFILPKSQYREAIVSNEQFNYYISQLQEKEISLVKIPKFKHETSYRVDNLFKKYGMKQIFKDADISDIIPPTHGFPIFISSIVHSAVIVVDEAGTKAAAATAMYLSNSISTNKKISFIANHQFMYYIRFKPYNTIVFIGQYY</sequence>
<dbReference type="Gene3D" id="3.30.497.10">
    <property type="entry name" value="Antithrombin, subunit I, domain 2"/>
    <property type="match status" value="1"/>
</dbReference>
<dbReference type="SMART" id="SM00093">
    <property type="entry name" value="SERPIN"/>
    <property type="match status" value="1"/>
</dbReference>
<dbReference type="EMBL" id="MT418680">
    <property type="protein sequence ID" value="QKF93965.1"/>
    <property type="molecule type" value="Genomic_DNA"/>
</dbReference>
<dbReference type="Gene3D" id="2.30.39.10">
    <property type="entry name" value="Alpha-1-antitrypsin, domain 1"/>
    <property type="match status" value="1"/>
</dbReference>
<dbReference type="PANTHER" id="PTHR11461">
    <property type="entry name" value="SERINE PROTEASE INHIBITOR, SERPIN"/>
    <property type="match status" value="1"/>
</dbReference>
<dbReference type="PANTHER" id="PTHR11461:SF211">
    <property type="entry name" value="GH10112P-RELATED"/>
    <property type="match status" value="1"/>
</dbReference>
<evidence type="ECO:0000259" key="2">
    <source>
        <dbReference type="SMART" id="SM00093"/>
    </source>
</evidence>
<accession>A0A7D3QU94</accession>
<dbReference type="InterPro" id="IPR042185">
    <property type="entry name" value="Serpin_sf_2"/>
</dbReference>
<evidence type="ECO:0000313" key="4">
    <source>
        <dbReference type="Proteomes" id="UP001162001"/>
    </source>
</evidence>
<feature type="domain" description="Serpin" evidence="2">
    <location>
        <begin position="154"/>
        <end position="499"/>
    </location>
</feature>